<reference evidence="1 2" key="1">
    <citation type="journal article" date="2020" name="Mol. Biol. Evol.">
        <title>Distinct Expression and Methylation Patterns for Genes with Different Fates following a Single Whole-Genome Duplication in Flowering Plants.</title>
        <authorList>
            <person name="Shi T."/>
            <person name="Rahmani R.S."/>
            <person name="Gugger P.F."/>
            <person name="Wang M."/>
            <person name="Li H."/>
            <person name="Zhang Y."/>
            <person name="Li Z."/>
            <person name="Wang Q."/>
            <person name="Van de Peer Y."/>
            <person name="Marchal K."/>
            <person name="Chen J."/>
        </authorList>
    </citation>
    <scope>NUCLEOTIDE SEQUENCE [LARGE SCALE GENOMIC DNA]</scope>
    <source>
        <tissue evidence="1">Leaf</tissue>
    </source>
</reference>
<keyword evidence="2" id="KW-1185">Reference proteome</keyword>
<dbReference type="Proteomes" id="UP000607653">
    <property type="component" value="Unassembled WGS sequence"/>
</dbReference>
<gene>
    <name evidence="1" type="ORF">HUJ06_012053</name>
</gene>
<accession>A0A822YL03</accession>
<protein>
    <submittedName>
        <fullName evidence="1">Uncharacterized protein</fullName>
    </submittedName>
</protein>
<evidence type="ECO:0000313" key="1">
    <source>
        <dbReference type="EMBL" id="DAD33202.1"/>
    </source>
</evidence>
<name>A0A822YL03_NELNU</name>
<organism evidence="1 2">
    <name type="scientific">Nelumbo nucifera</name>
    <name type="common">Sacred lotus</name>
    <dbReference type="NCBI Taxonomy" id="4432"/>
    <lineage>
        <taxon>Eukaryota</taxon>
        <taxon>Viridiplantae</taxon>
        <taxon>Streptophyta</taxon>
        <taxon>Embryophyta</taxon>
        <taxon>Tracheophyta</taxon>
        <taxon>Spermatophyta</taxon>
        <taxon>Magnoliopsida</taxon>
        <taxon>Proteales</taxon>
        <taxon>Nelumbonaceae</taxon>
        <taxon>Nelumbo</taxon>
    </lineage>
</organism>
<sequence length="54" mass="5849">MHFLSHIFSGTCLSKNALARLLKLTLTAPAAAYPWMTSTTSGLRISSLVDAVQR</sequence>
<evidence type="ECO:0000313" key="2">
    <source>
        <dbReference type="Proteomes" id="UP000607653"/>
    </source>
</evidence>
<dbReference type="EMBL" id="DUZY01000003">
    <property type="protein sequence ID" value="DAD33202.1"/>
    <property type="molecule type" value="Genomic_DNA"/>
</dbReference>
<comment type="caution">
    <text evidence="1">The sequence shown here is derived from an EMBL/GenBank/DDBJ whole genome shotgun (WGS) entry which is preliminary data.</text>
</comment>
<proteinExistence type="predicted"/>
<dbReference type="AlphaFoldDB" id="A0A822YL03"/>